<protein>
    <submittedName>
        <fullName evidence="2">VOC family protein</fullName>
    </submittedName>
</protein>
<feature type="domain" description="VOC" evidence="1">
    <location>
        <begin position="10"/>
        <end position="131"/>
    </location>
</feature>
<dbReference type="Gene3D" id="3.10.180.10">
    <property type="entry name" value="2,3-Dihydroxybiphenyl 1,2-Dioxygenase, domain 1"/>
    <property type="match status" value="1"/>
</dbReference>
<proteinExistence type="predicted"/>
<keyword evidence="3" id="KW-1185">Reference proteome</keyword>
<gene>
    <name evidence="2" type="ORF">QWJ38_19265</name>
</gene>
<evidence type="ECO:0000259" key="1">
    <source>
        <dbReference type="PROSITE" id="PS51819"/>
    </source>
</evidence>
<reference evidence="2 3" key="1">
    <citation type="submission" date="2023-06" db="EMBL/GenBank/DDBJ databases">
        <title>Pelomonas sp. PFR6 16S ribosomal RNA gene Genome sequencing and assembly.</title>
        <authorList>
            <person name="Woo H."/>
        </authorList>
    </citation>
    <scope>NUCLEOTIDE SEQUENCE [LARGE SCALE GENOMIC DNA]</scope>
    <source>
        <strain evidence="2 3">PFR6</strain>
    </source>
</reference>
<dbReference type="InterPro" id="IPR037523">
    <property type="entry name" value="VOC_core"/>
</dbReference>
<dbReference type="PROSITE" id="PS51819">
    <property type="entry name" value="VOC"/>
    <property type="match status" value="1"/>
</dbReference>
<name>A0ABT8DVU9_9BURK</name>
<dbReference type="SUPFAM" id="SSF54593">
    <property type="entry name" value="Glyoxalase/Bleomycin resistance protein/Dihydroxybiphenyl dioxygenase"/>
    <property type="match status" value="1"/>
</dbReference>
<dbReference type="InterPro" id="IPR029068">
    <property type="entry name" value="Glyas_Bleomycin-R_OHBP_Dase"/>
</dbReference>
<dbReference type="Pfam" id="PF00903">
    <property type="entry name" value="Glyoxalase"/>
    <property type="match status" value="1"/>
</dbReference>
<dbReference type="Proteomes" id="UP001228044">
    <property type="component" value="Unassembled WGS sequence"/>
</dbReference>
<sequence length="133" mass="14224">MSTSSNAGFPSSHATCMLPVKDLDRARRFYGEALGLEAIGSKPDGKFVYRCGGTEIALIPKPEGTQARHTALSFRVDDIAAAIEGLQQRGVAFADYDLPGLKTVGHVCVLGAEKAAWFEDTEGNILCLHEDLA</sequence>
<evidence type="ECO:0000313" key="2">
    <source>
        <dbReference type="EMBL" id="MDN3922436.1"/>
    </source>
</evidence>
<dbReference type="EMBL" id="JAUHHC010000005">
    <property type="protein sequence ID" value="MDN3922436.1"/>
    <property type="molecule type" value="Genomic_DNA"/>
</dbReference>
<comment type="caution">
    <text evidence="2">The sequence shown here is derived from an EMBL/GenBank/DDBJ whole genome shotgun (WGS) entry which is preliminary data.</text>
</comment>
<dbReference type="RefSeq" id="WP_290360739.1">
    <property type="nucleotide sequence ID" value="NZ_JAUHHC010000005.1"/>
</dbReference>
<evidence type="ECO:0000313" key="3">
    <source>
        <dbReference type="Proteomes" id="UP001228044"/>
    </source>
</evidence>
<organism evidence="2 3">
    <name type="scientific">Roseateles violae</name>
    <dbReference type="NCBI Taxonomy" id="3058042"/>
    <lineage>
        <taxon>Bacteria</taxon>
        <taxon>Pseudomonadati</taxon>
        <taxon>Pseudomonadota</taxon>
        <taxon>Betaproteobacteria</taxon>
        <taxon>Burkholderiales</taxon>
        <taxon>Sphaerotilaceae</taxon>
        <taxon>Roseateles</taxon>
    </lineage>
</organism>
<accession>A0ABT8DVU9</accession>
<dbReference type="InterPro" id="IPR004360">
    <property type="entry name" value="Glyas_Fos-R_dOase_dom"/>
</dbReference>